<proteinExistence type="predicted"/>
<comment type="caution">
    <text evidence="2">The sequence shown here is derived from an EMBL/GenBank/DDBJ whole genome shotgun (WGS) entry which is preliminary data.</text>
</comment>
<feature type="compositionally biased region" description="Gly residues" evidence="1">
    <location>
        <begin position="165"/>
        <end position="186"/>
    </location>
</feature>
<feature type="compositionally biased region" description="Low complexity" evidence="1">
    <location>
        <begin position="126"/>
        <end position="148"/>
    </location>
</feature>
<dbReference type="Proteomes" id="UP001303647">
    <property type="component" value="Unassembled WGS sequence"/>
</dbReference>
<name>A0AAN7CRE9_9PEZI</name>
<feature type="region of interest" description="Disordered" evidence="1">
    <location>
        <begin position="1"/>
        <end position="23"/>
    </location>
</feature>
<gene>
    <name evidence="2" type="ORF">C7999DRAFT_41658</name>
</gene>
<dbReference type="EMBL" id="MU857663">
    <property type="protein sequence ID" value="KAK4246945.1"/>
    <property type="molecule type" value="Genomic_DNA"/>
</dbReference>
<feature type="compositionally biased region" description="Low complexity" evidence="1">
    <location>
        <begin position="246"/>
        <end position="265"/>
    </location>
</feature>
<feature type="region of interest" description="Disordered" evidence="1">
    <location>
        <begin position="229"/>
        <end position="265"/>
    </location>
</feature>
<reference evidence="2" key="2">
    <citation type="submission" date="2023-05" db="EMBL/GenBank/DDBJ databases">
        <authorList>
            <consortium name="Lawrence Berkeley National Laboratory"/>
            <person name="Steindorff A."/>
            <person name="Hensen N."/>
            <person name="Bonometti L."/>
            <person name="Westerberg I."/>
            <person name="Brannstrom I.O."/>
            <person name="Guillou S."/>
            <person name="Cros-Aarteil S."/>
            <person name="Calhoun S."/>
            <person name="Haridas S."/>
            <person name="Kuo A."/>
            <person name="Mondo S."/>
            <person name="Pangilinan J."/>
            <person name="Riley R."/>
            <person name="Labutti K."/>
            <person name="Andreopoulos B."/>
            <person name="Lipzen A."/>
            <person name="Chen C."/>
            <person name="Yanf M."/>
            <person name="Daum C."/>
            <person name="Ng V."/>
            <person name="Clum A."/>
            <person name="Ohm R."/>
            <person name="Martin F."/>
            <person name="Silar P."/>
            <person name="Natvig D."/>
            <person name="Lalanne C."/>
            <person name="Gautier V."/>
            <person name="Ament-Velasquez S.L."/>
            <person name="Kruys A."/>
            <person name="Hutchinson M.I."/>
            <person name="Powell A.J."/>
            <person name="Barry K."/>
            <person name="Miller A.N."/>
            <person name="Grigoriev I.V."/>
            <person name="Debuchy R."/>
            <person name="Gladieux P."/>
            <person name="Thoren M.H."/>
            <person name="Johannesson H."/>
        </authorList>
    </citation>
    <scope>NUCLEOTIDE SEQUENCE</scope>
    <source>
        <strain evidence="2">CBS 359.72</strain>
    </source>
</reference>
<feature type="region of interest" description="Disordered" evidence="1">
    <location>
        <begin position="39"/>
        <end position="97"/>
    </location>
</feature>
<protein>
    <submittedName>
        <fullName evidence="2">Uncharacterized protein</fullName>
    </submittedName>
</protein>
<keyword evidence="3" id="KW-1185">Reference proteome</keyword>
<reference evidence="2" key="1">
    <citation type="journal article" date="2023" name="Mol. Phylogenet. Evol.">
        <title>Genome-scale phylogeny and comparative genomics of the fungal order Sordariales.</title>
        <authorList>
            <person name="Hensen N."/>
            <person name="Bonometti L."/>
            <person name="Westerberg I."/>
            <person name="Brannstrom I.O."/>
            <person name="Guillou S."/>
            <person name="Cros-Aarteil S."/>
            <person name="Calhoun S."/>
            <person name="Haridas S."/>
            <person name="Kuo A."/>
            <person name="Mondo S."/>
            <person name="Pangilinan J."/>
            <person name="Riley R."/>
            <person name="LaButti K."/>
            <person name="Andreopoulos B."/>
            <person name="Lipzen A."/>
            <person name="Chen C."/>
            <person name="Yan M."/>
            <person name="Daum C."/>
            <person name="Ng V."/>
            <person name="Clum A."/>
            <person name="Steindorff A."/>
            <person name="Ohm R.A."/>
            <person name="Martin F."/>
            <person name="Silar P."/>
            <person name="Natvig D.O."/>
            <person name="Lalanne C."/>
            <person name="Gautier V."/>
            <person name="Ament-Velasquez S.L."/>
            <person name="Kruys A."/>
            <person name="Hutchinson M.I."/>
            <person name="Powell A.J."/>
            <person name="Barry K."/>
            <person name="Miller A.N."/>
            <person name="Grigoriev I.V."/>
            <person name="Debuchy R."/>
            <person name="Gladieux P."/>
            <person name="Hiltunen Thoren M."/>
            <person name="Johannesson H."/>
        </authorList>
    </citation>
    <scope>NUCLEOTIDE SEQUENCE</scope>
    <source>
        <strain evidence="2">CBS 359.72</strain>
    </source>
</reference>
<feature type="region of interest" description="Disordered" evidence="1">
    <location>
        <begin position="112"/>
        <end position="189"/>
    </location>
</feature>
<evidence type="ECO:0000256" key="1">
    <source>
        <dbReference type="SAM" id="MobiDB-lite"/>
    </source>
</evidence>
<evidence type="ECO:0000313" key="2">
    <source>
        <dbReference type="EMBL" id="KAK4246945.1"/>
    </source>
</evidence>
<accession>A0AAN7CRE9</accession>
<feature type="compositionally biased region" description="Acidic residues" evidence="1">
    <location>
        <begin position="7"/>
        <end position="16"/>
    </location>
</feature>
<organism evidence="2 3">
    <name type="scientific">Corynascus novoguineensis</name>
    <dbReference type="NCBI Taxonomy" id="1126955"/>
    <lineage>
        <taxon>Eukaryota</taxon>
        <taxon>Fungi</taxon>
        <taxon>Dikarya</taxon>
        <taxon>Ascomycota</taxon>
        <taxon>Pezizomycotina</taxon>
        <taxon>Sordariomycetes</taxon>
        <taxon>Sordariomycetidae</taxon>
        <taxon>Sordariales</taxon>
        <taxon>Chaetomiaceae</taxon>
        <taxon>Corynascus</taxon>
    </lineage>
</organism>
<dbReference type="AlphaFoldDB" id="A0AAN7CRE9"/>
<evidence type="ECO:0000313" key="3">
    <source>
        <dbReference type="Proteomes" id="UP001303647"/>
    </source>
</evidence>
<sequence length="265" mass="27739">MSGPNPEEIDLAEDEFGSNNANDYEVAEDAAMAATLGFSSFGGAKPIDNSNDNRPSKKRRFNPHRDEAVIAFREPAFAADRTQAEADPPAITDDITYADSEDDNKNLALNTTAAVTDPDAPPAAPTPSGLTTTTTLPDAPQPAAAAWPRNRGDYATMGQGSFPRRGGGAHGGRGGARGGRGGGSGGTRNPLWYVDYYDPSSNENPWEGMERFKGLEPVGTWLARFWDRSNKPVQKEQQAVEGDSVGQGAEEGVAAPAAAGAAATG</sequence>